<name>A0A9D5C5V4_9LILI</name>
<dbReference type="OrthoDB" id="1933346at2759"/>
<evidence type="ECO:0000313" key="3">
    <source>
        <dbReference type="EMBL" id="KAJ0966599.1"/>
    </source>
</evidence>
<gene>
    <name evidence="3" type="ORF">J5N97_023516</name>
</gene>
<protein>
    <recommendedName>
        <fullName evidence="2">DUF7895 domain-containing protein</fullName>
    </recommendedName>
</protein>
<keyword evidence="4" id="KW-1185">Reference proteome</keyword>
<evidence type="ECO:0000259" key="2">
    <source>
        <dbReference type="Pfam" id="PF25433"/>
    </source>
</evidence>
<proteinExistence type="predicted"/>
<comment type="caution">
    <text evidence="3">The sequence shown here is derived from an EMBL/GenBank/DDBJ whole genome shotgun (WGS) entry which is preliminary data.</text>
</comment>
<reference evidence="3" key="2">
    <citation type="journal article" date="2022" name="Hortic Res">
        <title>The genome of Dioscorea zingiberensis sheds light on the biosynthesis, origin and evolution of the medicinally important diosgenin saponins.</title>
        <authorList>
            <person name="Li Y."/>
            <person name="Tan C."/>
            <person name="Li Z."/>
            <person name="Guo J."/>
            <person name="Li S."/>
            <person name="Chen X."/>
            <person name="Wang C."/>
            <person name="Dai X."/>
            <person name="Yang H."/>
            <person name="Song W."/>
            <person name="Hou L."/>
            <person name="Xu J."/>
            <person name="Tong Z."/>
            <person name="Xu A."/>
            <person name="Yuan X."/>
            <person name="Wang W."/>
            <person name="Yang Q."/>
            <person name="Chen L."/>
            <person name="Sun Z."/>
            <person name="Wang K."/>
            <person name="Pan B."/>
            <person name="Chen J."/>
            <person name="Bao Y."/>
            <person name="Liu F."/>
            <person name="Qi X."/>
            <person name="Gang D.R."/>
            <person name="Wen J."/>
            <person name="Li J."/>
        </authorList>
    </citation>
    <scope>NUCLEOTIDE SEQUENCE</scope>
    <source>
        <strain evidence="3">Dzin_1.0</strain>
    </source>
</reference>
<dbReference type="PANTHER" id="PTHR37230">
    <property type="entry name" value="OS06G0731300 PROTEIN"/>
    <property type="match status" value="1"/>
</dbReference>
<dbReference type="Proteomes" id="UP001085076">
    <property type="component" value="Miscellaneous, Linkage group lg07"/>
</dbReference>
<dbReference type="EMBL" id="JAGGNH010000007">
    <property type="protein sequence ID" value="KAJ0966599.1"/>
    <property type="molecule type" value="Genomic_DNA"/>
</dbReference>
<keyword evidence="1" id="KW-1133">Transmembrane helix</keyword>
<evidence type="ECO:0000313" key="4">
    <source>
        <dbReference type="Proteomes" id="UP001085076"/>
    </source>
</evidence>
<dbReference type="Pfam" id="PF25433">
    <property type="entry name" value="DUF7895"/>
    <property type="match status" value="1"/>
</dbReference>
<reference evidence="3" key="1">
    <citation type="submission" date="2021-03" db="EMBL/GenBank/DDBJ databases">
        <authorList>
            <person name="Li Z."/>
            <person name="Yang C."/>
        </authorList>
    </citation>
    <scope>NUCLEOTIDE SEQUENCE</scope>
    <source>
        <strain evidence="3">Dzin_1.0</strain>
        <tissue evidence="3">Leaf</tissue>
    </source>
</reference>
<keyword evidence="1" id="KW-0472">Membrane</keyword>
<dbReference type="PANTHER" id="PTHR37230:SF1">
    <property type="entry name" value="OS06G0731300 PROTEIN"/>
    <property type="match status" value="1"/>
</dbReference>
<feature type="transmembrane region" description="Helical" evidence="1">
    <location>
        <begin position="52"/>
        <end position="70"/>
    </location>
</feature>
<keyword evidence="1" id="KW-0812">Transmembrane</keyword>
<accession>A0A9D5C5V4</accession>
<feature type="domain" description="DUF7895" evidence="2">
    <location>
        <begin position="87"/>
        <end position="160"/>
    </location>
</feature>
<dbReference type="InterPro" id="IPR057217">
    <property type="entry name" value="DUF7895"/>
</dbReference>
<sequence>MELPMVASNGFHSMRGIGNSILRLSSVRTPLSFSPHRQEGNARNVFAALPETAATVIIAAVAVGAGSVLLSRTRKDSDSAAPLAEPLKACEDCGGSGICSECNGEGFILKKLSKESADRARRAAKDMATRYTAGLPKKWSYCFKCSSARSCSTCGGSGRVNW</sequence>
<evidence type="ECO:0000256" key="1">
    <source>
        <dbReference type="SAM" id="Phobius"/>
    </source>
</evidence>
<dbReference type="AlphaFoldDB" id="A0A9D5C5V4"/>
<organism evidence="3 4">
    <name type="scientific">Dioscorea zingiberensis</name>
    <dbReference type="NCBI Taxonomy" id="325984"/>
    <lineage>
        <taxon>Eukaryota</taxon>
        <taxon>Viridiplantae</taxon>
        <taxon>Streptophyta</taxon>
        <taxon>Embryophyta</taxon>
        <taxon>Tracheophyta</taxon>
        <taxon>Spermatophyta</taxon>
        <taxon>Magnoliopsida</taxon>
        <taxon>Liliopsida</taxon>
        <taxon>Dioscoreales</taxon>
        <taxon>Dioscoreaceae</taxon>
        <taxon>Dioscorea</taxon>
    </lineage>
</organism>